<evidence type="ECO:0000259" key="9">
    <source>
        <dbReference type="Pfam" id="PF03345"/>
    </source>
</evidence>
<dbReference type="GO" id="GO:0018279">
    <property type="term" value="P:protein N-linked glycosylation via asparagine"/>
    <property type="evidence" value="ECO:0000318"/>
    <property type="project" value="GO_Central"/>
</dbReference>
<accession>A2ERK0</accession>
<dbReference type="Pfam" id="PF03345">
    <property type="entry name" value="OST48_N"/>
    <property type="match status" value="1"/>
</dbReference>
<keyword evidence="7 8" id="KW-0472">Membrane</keyword>
<dbReference type="Proteomes" id="UP000001542">
    <property type="component" value="Unassembled WGS sequence"/>
</dbReference>
<comment type="subcellular location">
    <subcellularLocation>
        <location evidence="8">Endoplasmic reticulum membrane</location>
        <topology evidence="8">Single-pass type I membrane protein</topology>
    </subcellularLocation>
    <subcellularLocation>
        <location evidence="1">Membrane</location>
        <topology evidence="1">Single-pass type I membrane protein</topology>
    </subcellularLocation>
</comment>
<evidence type="ECO:0000313" key="11">
    <source>
        <dbReference type="EMBL" id="EAY04727.1"/>
    </source>
</evidence>
<dbReference type="Pfam" id="PF23358">
    <property type="entry name" value="OST48_MD"/>
    <property type="match status" value="1"/>
</dbReference>
<dbReference type="PANTHER" id="PTHR10830">
    <property type="entry name" value="DOLICHYL-DIPHOSPHOOLIGOSACCHARIDE--PROTEIN GLYCOSYLTRANSFERASE 48 KDA SUBUNIT"/>
    <property type="match status" value="1"/>
</dbReference>
<sequence length="409" mass="46059">MFPLFCFASLASAAHKTLVLLGEDTDDLQFKTFFEDLKKYSSVVDTRILSDDKTDRIILERFGSRLYDTIVIIGSKRDAFGKDSEILTHFLDNGGNAIVFGTGAINSVQEFIARHLGVHIEKKPVQDLYGNNDIVLRKLVAPETVVSGKINPVTYNGGFLVISRPNDFQMPIMVGGLQHIGIPTIRSFKKLYANQIVPIAAFQGRNGGRITFICSETFAHDSSLNSEVRFAEDLTEIPAEKSGNHDLLIQLLEWTIHYKSYNKIVSATHYDPATKEAPVQYTYNQSITVVAEVSTANKGEFVPYTDELQAEIFMLGTFVRRHMKMVSPGKFEVTMNIPDKHGNYFIKVFTDKFGYYNAREEMAIAVRPLSIREKEHFLFAAKPYVASCLSIMIGAFLLTCHFLWHKPSN</sequence>
<reference evidence="11" key="1">
    <citation type="submission" date="2006-10" db="EMBL/GenBank/DDBJ databases">
        <authorList>
            <person name="Amadeo P."/>
            <person name="Zhao Q."/>
            <person name="Wortman J."/>
            <person name="Fraser-Liggett C."/>
            <person name="Carlton J."/>
        </authorList>
    </citation>
    <scope>NUCLEOTIDE SEQUENCE</scope>
    <source>
        <strain evidence="11">G3</strain>
    </source>
</reference>
<feature type="domain" description="OST48 middle" evidence="10">
    <location>
        <begin position="273"/>
        <end position="406"/>
    </location>
</feature>
<feature type="domain" description="OST48 N-terminal" evidence="9">
    <location>
        <begin position="16"/>
        <end position="255"/>
    </location>
</feature>
<dbReference type="FunCoup" id="A2ERK0">
    <property type="interactions" value="740"/>
</dbReference>
<dbReference type="VEuPathDB" id="TrichDB:TVAG_059250"/>
<keyword evidence="12" id="KW-1185">Reference proteome</keyword>
<evidence type="ECO:0000256" key="2">
    <source>
        <dbReference type="ARBA" id="ARBA00004922"/>
    </source>
</evidence>
<dbReference type="PANTHER" id="PTHR10830:SF0">
    <property type="entry name" value="DOLICHYL-DIPHOSPHOOLIGOSACCHARIDE--PROTEIN GLYCOSYLTRANSFERASE 48 KDA SUBUNIT"/>
    <property type="match status" value="1"/>
</dbReference>
<evidence type="ECO:0000256" key="4">
    <source>
        <dbReference type="ARBA" id="ARBA00022692"/>
    </source>
</evidence>
<dbReference type="eggNOG" id="KOG2754">
    <property type="taxonomic scope" value="Eukaryota"/>
</dbReference>
<dbReference type="InterPro" id="IPR005013">
    <property type="entry name" value="DDOST_48_kDa_subunit"/>
</dbReference>
<comment type="pathway">
    <text evidence="2 8">Protein modification; protein glycosylation.</text>
</comment>
<keyword evidence="6 8" id="KW-1133">Transmembrane helix</keyword>
<protein>
    <recommendedName>
        <fullName evidence="8">Dolichyl-diphosphooligosaccharide--protein glycosyltransferase 48 kDa subunit</fullName>
        <shortName evidence="8">Oligosaccharyl transferase 48 kDa subunit</shortName>
    </recommendedName>
</protein>
<gene>
    <name evidence="11" type="ORF">TVAG_059250</name>
</gene>
<dbReference type="InterPro" id="IPR055459">
    <property type="entry name" value="OST48_MD"/>
</dbReference>
<feature type="transmembrane region" description="Helical" evidence="8">
    <location>
        <begin position="384"/>
        <end position="404"/>
    </location>
</feature>
<organism evidence="11 12">
    <name type="scientific">Trichomonas vaginalis (strain ATCC PRA-98 / G3)</name>
    <dbReference type="NCBI Taxonomy" id="412133"/>
    <lineage>
        <taxon>Eukaryota</taxon>
        <taxon>Metamonada</taxon>
        <taxon>Parabasalia</taxon>
        <taxon>Trichomonadida</taxon>
        <taxon>Trichomonadidae</taxon>
        <taxon>Trichomonas</taxon>
    </lineage>
</organism>
<keyword evidence="4 8" id="KW-0812">Transmembrane</keyword>
<evidence type="ECO:0000313" key="12">
    <source>
        <dbReference type="Proteomes" id="UP000001542"/>
    </source>
</evidence>
<comment type="function">
    <text evidence="8">Subunit of the oligosaccharyl transferase (OST) complex that catalyzes the initial transfer of a defined glycan (Glc(3)Man(9)GlcNAc(2) in eukaryotes) from the lipid carrier dolichol-pyrophosphate to an asparagine residue within an Asn-X-Ser/Thr consensus motif in nascent polypeptide chains, the first step in protein N-glycosylation. N-glycosylation occurs cotranslationally and the complex associates with the Sec61 complex at the channel-forming translocon complex that mediates protein translocation across the endoplasmic reticulum (ER).</text>
</comment>
<evidence type="ECO:0000256" key="5">
    <source>
        <dbReference type="ARBA" id="ARBA00022824"/>
    </source>
</evidence>
<evidence type="ECO:0000256" key="7">
    <source>
        <dbReference type="ARBA" id="ARBA00023136"/>
    </source>
</evidence>
<keyword evidence="5 8" id="KW-0256">Endoplasmic reticulum</keyword>
<evidence type="ECO:0000256" key="1">
    <source>
        <dbReference type="ARBA" id="ARBA00004479"/>
    </source>
</evidence>
<name>A2ERK0_TRIV3</name>
<dbReference type="InterPro" id="IPR055457">
    <property type="entry name" value="OST48_N"/>
</dbReference>
<dbReference type="OrthoDB" id="29105at2759"/>
<evidence type="ECO:0000256" key="6">
    <source>
        <dbReference type="ARBA" id="ARBA00022989"/>
    </source>
</evidence>
<comment type="subunit">
    <text evidence="8">Component of the oligosaccharyltransferase (OST) complex.</text>
</comment>
<dbReference type="UniPathway" id="UPA00378"/>
<evidence type="ECO:0000259" key="10">
    <source>
        <dbReference type="Pfam" id="PF23358"/>
    </source>
</evidence>
<reference evidence="11" key="2">
    <citation type="journal article" date="2007" name="Science">
        <title>Draft genome sequence of the sexually transmitted pathogen Trichomonas vaginalis.</title>
        <authorList>
            <person name="Carlton J.M."/>
            <person name="Hirt R.P."/>
            <person name="Silva J.C."/>
            <person name="Delcher A.L."/>
            <person name="Schatz M."/>
            <person name="Zhao Q."/>
            <person name="Wortman J.R."/>
            <person name="Bidwell S.L."/>
            <person name="Alsmark U.C.M."/>
            <person name="Besteiro S."/>
            <person name="Sicheritz-Ponten T."/>
            <person name="Noel C.J."/>
            <person name="Dacks J.B."/>
            <person name="Foster P.G."/>
            <person name="Simillion C."/>
            <person name="Van de Peer Y."/>
            <person name="Miranda-Saavedra D."/>
            <person name="Barton G.J."/>
            <person name="Westrop G.D."/>
            <person name="Mueller S."/>
            <person name="Dessi D."/>
            <person name="Fiori P.L."/>
            <person name="Ren Q."/>
            <person name="Paulsen I."/>
            <person name="Zhang H."/>
            <person name="Bastida-Corcuera F.D."/>
            <person name="Simoes-Barbosa A."/>
            <person name="Brown M.T."/>
            <person name="Hayes R.D."/>
            <person name="Mukherjee M."/>
            <person name="Okumura C.Y."/>
            <person name="Schneider R."/>
            <person name="Smith A.J."/>
            <person name="Vanacova S."/>
            <person name="Villalvazo M."/>
            <person name="Haas B.J."/>
            <person name="Pertea M."/>
            <person name="Feldblyum T.V."/>
            <person name="Utterback T.R."/>
            <person name="Shu C.L."/>
            <person name="Osoegawa K."/>
            <person name="de Jong P.J."/>
            <person name="Hrdy I."/>
            <person name="Horvathova L."/>
            <person name="Zubacova Z."/>
            <person name="Dolezal P."/>
            <person name="Malik S.B."/>
            <person name="Logsdon J.M. Jr."/>
            <person name="Henze K."/>
            <person name="Gupta A."/>
            <person name="Wang C.C."/>
            <person name="Dunne R.L."/>
            <person name="Upcroft J.A."/>
            <person name="Upcroft P."/>
            <person name="White O."/>
            <person name="Salzberg S.L."/>
            <person name="Tang P."/>
            <person name="Chiu C.-H."/>
            <person name="Lee Y.-S."/>
            <person name="Embley T.M."/>
            <person name="Coombs G.H."/>
            <person name="Mottram J.C."/>
            <person name="Tachezy J."/>
            <person name="Fraser-Liggett C.M."/>
            <person name="Johnson P.J."/>
        </authorList>
    </citation>
    <scope>NUCLEOTIDE SEQUENCE [LARGE SCALE GENOMIC DNA]</scope>
    <source>
        <strain evidence="11">G3</strain>
    </source>
</reference>
<dbReference type="KEGG" id="tva:4762591"/>
<proteinExistence type="inferred from homology"/>
<comment type="similarity">
    <text evidence="3 8">Belongs to the DDOST 48 kDa subunit family.</text>
</comment>
<dbReference type="EMBL" id="DS113467">
    <property type="protein sequence ID" value="EAY04727.1"/>
    <property type="molecule type" value="Genomic_DNA"/>
</dbReference>
<evidence type="ECO:0000256" key="3">
    <source>
        <dbReference type="ARBA" id="ARBA00008743"/>
    </source>
</evidence>
<dbReference type="VEuPathDB" id="TrichDB:TVAGG3_0284960"/>
<dbReference type="InParanoid" id="A2ERK0"/>
<dbReference type="GO" id="GO:0008250">
    <property type="term" value="C:oligosaccharyltransferase complex"/>
    <property type="evidence" value="ECO:0000318"/>
    <property type="project" value="GO_Central"/>
</dbReference>
<dbReference type="AlphaFoldDB" id="A2ERK0"/>
<dbReference type="RefSeq" id="XP_001316950.1">
    <property type="nucleotide sequence ID" value="XM_001316915.1"/>
</dbReference>
<dbReference type="OMA" id="NIATECG"/>
<dbReference type="STRING" id="5722.A2ERK0"/>
<dbReference type="SMR" id="A2ERK0"/>
<evidence type="ECO:0000256" key="8">
    <source>
        <dbReference type="RuleBase" id="RU361142"/>
    </source>
</evidence>